<keyword evidence="6 8" id="KW-1133">Transmembrane helix</keyword>
<dbReference type="RefSeq" id="WP_227873536.1">
    <property type="nucleotide sequence ID" value="NZ_BDQK01000013.1"/>
</dbReference>
<dbReference type="NCBIfam" id="TIGR03763">
    <property type="entry name" value="cyanoexo_CrtA"/>
    <property type="match status" value="1"/>
</dbReference>
<reference evidence="10" key="1">
    <citation type="submission" date="2017-05" db="EMBL/GenBank/DDBJ databases">
        <title>Physiological properties and genetic analysis related to exopolysaccharide production of fresh-water unicellular cyanobacterium Aphanothece sacrum, Suizenji Nori, that has been cultured as a food source in Japan.</title>
        <authorList>
            <person name="Kanesaki Y."/>
            <person name="Yoshikawa S."/>
            <person name="Ohki K."/>
        </authorList>
    </citation>
    <scope>NUCLEOTIDE SEQUENCE [LARGE SCALE GENOMIC DNA]</scope>
    <source>
        <strain evidence="10">FPU1</strain>
    </source>
</reference>
<evidence type="ECO:0000256" key="1">
    <source>
        <dbReference type="ARBA" id="ARBA00004651"/>
    </source>
</evidence>
<accession>A0A401IJT3</accession>
<keyword evidence="3" id="KW-0645">Protease</keyword>
<evidence type="ECO:0000256" key="7">
    <source>
        <dbReference type="ARBA" id="ARBA00023136"/>
    </source>
</evidence>
<dbReference type="Proteomes" id="UP000287247">
    <property type="component" value="Unassembled WGS sequence"/>
</dbReference>
<gene>
    <name evidence="9" type="ORF">AsFPU1_2784</name>
</gene>
<dbReference type="InterPro" id="IPR019127">
    <property type="entry name" value="Exosortase"/>
</dbReference>
<feature type="transmembrane region" description="Helical" evidence="8">
    <location>
        <begin position="37"/>
        <end position="55"/>
    </location>
</feature>
<evidence type="ECO:0000256" key="2">
    <source>
        <dbReference type="ARBA" id="ARBA00022475"/>
    </source>
</evidence>
<evidence type="ECO:0000256" key="6">
    <source>
        <dbReference type="ARBA" id="ARBA00022989"/>
    </source>
</evidence>
<keyword evidence="4 8" id="KW-0812">Transmembrane</keyword>
<dbReference type="GO" id="GO:0008233">
    <property type="term" value="F:peptidase activity"/>
    <property type="evidence" value="ECO:0007669"/>
    <property type="project" value="UniProtKB-KW"/>
</dbReference>
<feature type="transmembrane region" description="Helical" evidence="8">
    <location>
        <begin position="12"/>
        <end position="31"/>
    </location>
</feature>
<evidence type="ECO:0000256" key="8">
    <source>
        <dbReference type="SAM" id="Phobius"/>
    </source>
</evidence>
<dbReference type="GO" id="GO:0005886">
    <property type="term" value="C:plasma membrane"/>
    <property type="evidence" value="ECO:0007669"/>
    <property type="project" value="UniProtKB-SubCell"/>
</dbReference>
<name>A0A401IJT3_APHSA</name>
<keyword evidence="2" id="KW-1003">Cell membrane</keyword>
<protein>
    <submittedName>
        <fullName evidence="9">Exosortase</fullName>
    </submittedName>
</protein>
<feature type="transmembrane region" description="Helical" evidence="8">
    <location>
        <begin position="185"/>
        <end position="202"/>
    </location>
</feature>
<feature type="transmembrane region" description="Helical" evidence="8">
    <location>
        <begin position="250"/>
        <end position="270"/>
    </location>
</feature>
<evidence type="ECO:0000313" key="10">
    <source>
        <dbReference type="Proteomes" id="UP000287247"/>
    </source>
</evidence>
<sequence length="286" mass="31878">MTIDWRKSLQDPTSWVVALGIALAGLHLTIVDLSKELNLMSLSILAWLAIASMLWDKREDISFKSGVFSSFLGATLIVFMLLRSLSSSGYHLTFFPLVSGVAMALIASGIKQIKQYWKELVILTILAATPIFTSLLQLINLPTLTAKFSNASLWLLGFQSYREGIYLILPTGRVEVGEACSGIESILLMFFIAILFLFMIPLNRLQQIICVVLGVLLGFIINSIRVCILALLVAFSNKQSFDYWHGDDGSLIFALSSVFIFGIFCWLVYIRPMTLTSESEENIDIE</sequence>
<feature type="transmembrane region" description="Helical" evidence="8">
    <location>
        <begin position="120"/>
        <end position="139"/>
    </location>
</feature>
<feature type="transmembrane region" description="Helical" evidence="8">
    <location>
        <begin position="209"/>
        <end position="235"/>
    </location>
</feature>
<dbReference type="EMBL" id="BDQK01000013">
    <property type="protein sequence ID" value="GBF81371.1"/>
    <property type="molecule type" value="Genomic_DNA"/>
</dbReference>
<dbReference type="Pfam" id="PF09721">
    <property type="entry name" value="Exosortase_EpsH"/>
    <property type="match status" value="1"/>
</dbReference>
<comment type="caution">
    <text evidence="9">The sequence shown here is derived from an EMBL/GenBank/DDBJ whole genome shotgun (WGS) entry which is preliminary data.</text>
</comment>
<dbReference type="NCBIfam" id="TIGR04178">
    <property type="entry name" value="exo_archaeo"/>
    <property type="match status" value="1"/>
</dbReference>
<keyword evidence="10" id="KW-1185">Reference proteome</keyword>
<dbReference type="AlphaFoldDB" id="A0A401IJT3"/>
<evidence type="ECO:0000256" key="5">
    <source>
        <dbReference type="ARBA" id="ARBA00022801"/>
    </source>
</evidence>
<evidence type="ECO:0000256" key="3">
    <source>
        <dbReference type="ARBA" id="ARBA00022670"/>
    </source>
</evidence>
<proteinExistence type="predicted"/>
<dbReference type="GO" id="GO:0006508">
    <property type="term" value="P:proteolysis"/>
    <property type="evidence" value="ECO:0007669"/>
    <property type="project" value="UniProtKB-KW"/>
</dbReference>
<comment type="subcellular location">
    <subcellularLocation>
        <location evidence="1">Cell membrane</location>
        <topology evidence="1">Multi-pass membrane protein</topology>
    </subcellularLocation>
</comment>
<keyword evidence="5" id="KW-0378">Hydrolase</keyword>
<evidence type="ECO:0000313" key="9">
    <source>
        <dbReference type="EMBL" id="GBF81371.1"/>
    </source>
</evidence>
<dbReference type="InterPro" id="IPR022505">
    <property type="entry name" value="Exosortase_cyanobac"/>
</dbReference>
<organism evidence="9 10">
    <name type="scientific">Aphanothece sacrum FPU1</name>
    <dbReference type="NCBI Taxonomy" id="1920663"/>
    <lineage>
        <taxon>Bacteria</taxon>
        <taxon>Bacillati</taxon>
        <taxon>Cyanobacteriota</taxon>
        <taxon>Cyanophyceae</taxon>
        <taxon>Oscillatoriophycideae</taxon>
        <taxon>Chroococcales</taxon>
        <taxon>Aphanothecaceae</taxon>
        <taxon>Aphanothece</taxon>
    </lineage>
</organism>
<feature type="transmembrane region" description="Helical" evidence="8">
    <location>
        <begin position="67"/>
        <end position="84"/>
    </location>
</feature>
<feature type="transmembrane region" description="Helical" evidence="8">
    <location>
        <begin position="90"/>
        <end position="108"/>
    </location>
</feature>
<dbReference type="InterPro" id="IPR026392">
    <property type="entry name" value="Exo/Archaeosortase_dom"/>
</dbReference>
<evidence type="ECO:0000256" key="4">
    <source>
        <dbReference type="ARBA" id="ARBA00022692"/>
    </source>
</evidence>
<keyword evidence="7 8" id="KW-0472">Membrane</keyword>